<dbReference type="InterPro" id="IPR010099">
    <property type="entry name" value="SDR39U1"/>
</dbReference>
<accession>A0A853C2Y3</accession>
<evidence type="ECO:0000313" key="5">
    <source>
        <dbReference type="Proteomes" id="UP000530424"/>
    </source>
</evidence>
<keyword evidence="5" id="KW-1185">Reference proteome</keyword>
<dbReference type="NCBIfam" id="TIGR01777">
    <property type="entry name" value="yfcH"/>
    <property type="match status" value="1"/>
</dbReference>
<reference evidence="4 5" key="1">
    <citation type="submission" date="2020-07" db="EMBL/GenBank/DDBJ databases">
        <title>Sequencing the genomes of 1000 actinobacteria strains.</title>
        <authorList>
            <person name="Klenk H.-P."/>
        </authorList>
    </citation>
    <scope>NUCLEOTIDE SEQUENCE [LARGE SCALE GENOMIC DNA]</scope>
    <source>
        <strain evidence="4 5">DSM 103833</strain>
    </source>
</reference>
<name>A0A853C2Y3_9ACTN</name>
<dbReference type="Proteomes" id="UP000530424">
    <property type="component" value="Unassembled WGS sequence"/>
</dbReference>
<sequence length="301" mass="31322">MSSLSVVLAGSSGFLGTHLRTELERRGHRVTALVRRPARTVSESSWDPTAGVVDPTVVAGADVVVNLAGSPTLGNPHSSRWARELRESRVSTTGLLAATIAASARPPAFLAGNAVGWYGDHGDAELTESADSRGHSFMTGVCRDWQAAAAPAVDAGARVCFLRTAPVQDRRSAPLKQQALQFKAGLGGRIGAGRQWMPMISLRDWVGAVAFLLEHPTATGPVNLSCAEPATNAEFTAALADAVRRPALLPAPAPLVRLAAGRVAPDVLGSMRVRPAALLGWGYEFADPTVADVVASGLDAA</sequence>
<gene>
    <name evidence="4" type="ORF">HNR19_002412</name>
</gene>
<evidence type="ECO:0000259" key="2">
    <source>
        <dbReference type="Pfam" id="PF01370"/>
    </source>
</evidence>
<comment type="caution">
    <text evidence="4">The sequence shown here is derived from an EMBL/GenBank/DDBJ whole genome shotgun (WGS) entry which is preliminary data.</text>
</comment>
<dbReference type="AlphaFoldDB" id="A0A853C2Y3"/>
<evidence type="ECO:0000256" key="1">
    <source>
        <dbReference type="ARBA" id="ARBA00009353"/>
    </source>
</evidence>
<dbReference type="InterPro" id="IPR013549">
    <property type="entry name" value="DUF1731"/>
</dbReference>
<evidence type="ECO:0000313" key="4">
    <source>
        <dbReference type="EMBL" id="NYJ01714.1"/>
    </source>
</evidence>
<protein>
    <recommendedName>
        <fullName evidence="6">TIGR01777 family protein</fullName>
    </recommendedName>
</protein>
<evidence type="ECO:0000259" key="3">
    <source>
        <dbReference type="Pfam" id="PF08338"/>
    </source>
</evidence>
<organism evidence="4 5">
    <name type="scientific">Nocardioides thalensis</name>
    <dbReference type="NCBI Taxonomy" id="1914755"/>
    <lineage>
        <taxon>Bacteria</taxon>
        <taxon>Bacillati</taxon>
        <taxon>Actinomycetota</taxon>
        <taxon>Actinomycetes</taxon>
        <taxon>Propionibacteriales</taxon>
        <taxon>Nocardioidaceae</taxon>
        <taxon>Nocardioides</taxon>
    </lineage>
</organism>
<comment type="similarity">
    <text evidence="1">Belongs to the NAD(P)-dependent epimerase/dehydratase family. SDR39U1 subfamily.</text>
</comment>
<dbReference type="PANTHER" id="PTHR11092">
    <property type="entry name" value="SUGAR NUCLEOTIDE EPIMERASE RELATED"/>
    <property type="match status" value="1"/>
</dbReference>
<dbReference type="RefSeq" id="WP_179668164.1">
    <property type="nucleotide sequence ID" value="NZ_JACCFP010000001.1"/>
</dbReference>
<feature type="domain" description="DUF1731" evidence="3">
    <location>
        <begin position="251"/>
        <end position="293"/>
    </location>
</feature>
<dbReference type="InterPro" id="IPR001509">
    <property type="entry name" value="Epimerase_deHydtase"/>
</dbReference>
<proteinExistence type="inferred from homology"/>
<feature type="domain" description="NAD-dependent epimerase/dehydratase" evidence="2">
    <location>
        <begin position="6"/>
        <end position="219"/>
    </location>
</feature>
<dbReference type="PANTHER" id="PTHR11092:SF0">
    <property type="entry name" value="EPIMERASE FAMILY PROTEIN SDR39U1"/>
    <property type="match status" value="1"/>
</dbReference>
<dbReference type="Gene3D" id="3.40.50.720">
    <property type="entry name" value="NAD(P)-binding Rossmann-like Domain"/>
    <property type="match status" value="1"/>
</dbReference>
<dbReference type="EMBL" id="JACCFP010000001">
    <property type="protein sequence ID" value="NYJ01714.1"/>
    <property type="molecule type" value="Genomic_DNA"/>
</dbReference>
<dbReference type="InterPro" id="IPR036291">
    <property type="entry name" value="NAD(P)-bd_dom_sf"/>
</dbReference>
<dbReference type="Pfam" id="PF01370">
    <property type="entry name" value="Epimerase"/>
    <property type="match status" value="1"/>
</dbReference>
<dbReference type="Pfam" id="PF08338">
    <property type="entry name" value="DUF1731"/>
    <property type="match status" value="1"/>
</dbReference>
<evidence type="ECO:0008006" key="6">
    <source>
        <dbReference type="Google" id="ProtNLM"/>
    </source>
</evidence>
<dbReference type="SUPFAM" id="SSF51735">
    <property type="entry name" value="NAD(P)-binding Rossmann-fold domains"/>
    <property type="match status" value="1"/>
</dbReference>